<evidence type="ECO:0000313" key="2">
    <source>
        <dbReference type="Proteomes" id="UP001515641"/>
    </source>
</evidence>
<name>A0ABX0L4D0_9NEIS</name>
<dbReference type="RefSeq" id="WP_166452628.1">
    <property type="nucleotide sequence ID" value="NZ_JAAOMA010000022.1"/>
</dbReference>
<accession>A0ABX0L4D0</accession>
<organism evidence="1 2">
    <name type="scientific">Chromobacterium fluminis</name>
    <dbReference type="NCBI Taxonomy" id="3044269"/>
    <lineage>
        <taxon>Bacteria</taxon>
        <taxon>Pseudomonadati</taxon>
        <taxon>Pseudomonadota</taxon>
        <taxon>Betaproteobacteria</taxon>
        <taxon>Neisseriales</taxon>
        <taxon>Chromobacteriaceae</taxon>
        <taxon>Chromobacterium</taxon>
    </lineage>
</organism>
<dbReference type="EMBL" id="JAAOMA010000022">
    <property type="protein sequence ID" value="NHR06684.1"/>
    <property type="molecule type" value="Genomic_DNA"/>
</dbReference>
<sequence length="99" mass="11640">MKTTVAIEIDTDRLRDLTDTHLAELWHIAQANPVDIEDRDAGELVEEIGREIIRRFLMNTTPELWAHQGRHHFWNNLTKHCIWSDTANAWVPKAQKEEE</sequence>
<evidence type="ECO:0000313" key="1">
    <source>
        <dbReference type="EMBL" id="NHR06684.1"/>
    </source>
</evidence>
<reference evidence="1 2" key="1">
    <citation type="submission" date="2020-03" db="EMBL/GenBank/DDBJ databases">
        <title>Draft genome sequence of environmentally isolated cultures.</title>
        <authorList>
            <person name="Wilson H.S."/>
            <person name="De Leon M.E."/>
        </authorList>
    </citation>
    <scope>NUCLEOTIDE SEQUENCE [LARGE SCALE GENOMIC DNA]</scope>
    <source>
        <strain evidence="1 2">HSC-31F16</strain>
    </source>
</reference>
<gene>
    <name evidence="1" type="ORF">HA052_15960</name>
</gene>
<protein>
    <submittedName>
        <fullName evidence="1">Uncharacterized protein</fullName>
    </submittedName>
</protein>
<proteinExistence type="predicted"/>
<comment type="caution">
    <text evidence="1">The sequence shown here is derived from an EMBL/GenBank/DDBJ whole genome shotgun (WGS) entry which is preliminary data.</text>
</comment>
<dbReference type="Proteomes" id="UP001515641">
    <property type="component" value="Unassembled WGS sequence"/>
</dbReference>
<keyword evidence="2" id="KW-1185">Reference proteome</keyword>